<sequence>MLSEREKQFMQYWEANRDRENRWQQQLLAGIPMGLLFSLPVLAIIFTGKLWYQRADMAMNAMASPYVLIVAVFVITVFVSIFYKRHQWDMKEQQYRQLKAREELEAKEGDA</sequence>
<dbReference type="EMBL" id="CP032157">
    <property type="protein sequence ID" value="AXY73069.1"/>
    <property type="molecule type" value="Genomic_DNA"/>
</dbReference>
<reference evidence="2 3" key="1">
    <citation type="submission" date="2018-09" db="EMBL/GenBank/DDBJ databases">
        <title>Genome sequencing of strain 6GH32-13.</title>
        <authorList>
            <person name="Weon H.-Y."/>
            <person name="Heo J."/>
            <person name="Kwon S.-W."/>
        </authorList>
    </citation>
    <scope>NUCLEOTIDE SEQUENCE [LARGE SCALE GENOMIC DNA]</scope>
    <source>
        <strain evidence="2 3">5GH32-13</strain>
    </source>
</reference>
<gene>
    <name evidence="2" type="ORF">D3H65_03385</name>
</gene>
<keyword evidence="3" id="KW-1185">Reference proteome</keyword>
<dbReference type="OrthoDB" id="678407at2"/>
<dbReference type="Proteomes" id="UP000263900">
    <property type="component" value="Chromosome"/>
</dbReference>
<evidence type="ECO:0000256" key="1">
    <source>
        <dbReference type="SAM" id="Phobius"/>
    </source>
</evidence>
<accession>A0A3B7MIL4</accession>
<feature type="transmembrane region" description="Helical" evidence="1">
    <location>
        <begin position="27"/>
        <end position="51"/>
    </location>
</feature>
<dbReference type="AlphaFoldDB" id="A0A3B7MIL4"/>
<feature type="transmembrane region" description="Helical" evidence="1">
    <location>
        <begin position="63"/>
        <end position="83"/>
    </location>
</feature>
<dbReference type="KEGG" id="pseg:D3H65_03385"/>
<keyword evidence="1" id="KW-0472">Membrane</keyword>
<organism evidence="2 3">
    <name type="scientific">Paraflavitalea soli</name>
    <dbReference type="NCBI Taxonomy" id="2315862"/>
    <lineage>
        <taxon>Bacteria</taxon>
        <taxon>Pseudomonadati</taxon>
        <taxon>Bacteroidota</taxon>
        <taxon>Chitinophagia</taxon>
        <taxon>Chitinophagales</taxon>
        <taxon>Chitinophagaceae</taxon>
        <taxon>Paraflavitalea</taxon>
    </lineage>
</organism>
<keyword evidence="1" id="KW-0812">Transmembrane</keyword>
<dbReference type="RefSeq" id="WP_119048907.1">
    <property type="nucleotide sequence ID" value="NZ_CP032157.1"/>
</dbReference>
<evidence type="ECO:0000313" key="2">
    <source>
        <dbReference type="EMBL" id="AXY73069.1"/>
    </source>
</evidence>
<protein>
    <submittedName>
        <fullName evidence="2">Uncharacterized protein</fullName>
    </submittedName>
</protein>
<name>A0A3B7MIL4_9BACT</name>
<evidence type="ECO:0000313" key="3">
    <source>
        <dbReference type="Proteomes" id="UP000263900"/>
    </source>
</evidence>
<keyword evidence="1" id="KW-1133">Transmembrane helix</keyword>
<proteinExistence type="predicted"/>